<evidence type="ECO:0000256" key="3">
    <source>
        <dbReference type="ARBA" id="ARBA00022840"/>
    </source>
</evidence>
<comment type="function">
    <text evidence="6">Binds and transfers iron-sulfur (Fe-S) clusters to target apoproteins. Can hydrolyze ATP.</text>
</comment>
<dbReference type="PANTHER" id="PTHR42961:SF2">
    <property type="entry name" value="IRON-SULFUR PROTEIN NUBPL"/>
    <property type="match status" value="1"/>
</dbReference>
<reference evidence="7 8" key="1">
    <citation type="journal article" date="2018" name="Microbiome">
        <title>Fine metagenomic profile of the Mediterranean stratified and mixed water columns revealed by assembly and recruitment.</title>
        <authorList>
            <person name="Haro-Moreno J.M."/>
            <person name="Lopez-Perez M."/>
            <person name="De La Torre J.R."/>
            <person name="Picazo A."/>
            <person name="Camacho A."/>
            <person name="Rodriguez-Valera F."/>
        </authorList>
    </citation>
    <scope>NUCLEOTIDE SEQUENCE [LARGE SCALE GENOMIC DNA]</scope>
    <source>
        <strain evidence="7">MED-G84</strain>
    </source>
</reference>
<dbReference type="AlphaFoldDB" id="A0A368BQZ0"/>
<dbReference type="InterPro" id="IPR019591">
    <property type="entry name" value="Mrp/NBP35_ATP-bd"/>
</dbReference>
<dbReference type="CDD" id="cd02037">
    <property type="entry name" value="Mrp_NBP35"/>
    <property type="match status" value="1"/>
</dbReference>
<organism evidence="7 8">
    <name type="scientific">SAR86 cluster bacterium</name>
    <dbReference type="NCBI Taxonomy" id="2030880"/>
    <lineage>
        <taxon>Bacteria</taxon>
        <taxon>Pseudomonadati</taxon>
        <taxon>Pseudomonadota</taxon>
        <taxon>Gammaproteobacteria</taxon>
        <taxon>SAR86 cluster</taxon>
    </lineage>
</organism>
<dbReference type="Proteomes" id="UP000253032">
    <property type="component" value="Unassembled WGS sequence"/>
</dbReference>
<proteinExistence type="inferred from homology"/>
<keyword evidence="6" id="KW-0378">Hydrolase</keyword>
<dbReference type="GO" id="GO:0016226">
    <property type="term" value="P:iron-sulfur cluster assembly"/>
    <property type="evidence" value="ECO:0007669"/>
    <property type="project" value="InterPro"/>
</dbReference>
<comment type="similarity">
    <text evidence="6">Belongs to the Mrp/NBP35 ATP-binding proteins family.</text>
</comment>
<dbReference type="EMBL" id="QOPC01000001">
    <property type="protein sequence ID" value="RCL39661.1"/>
    <property type="molecule type" value="Genomic_DNA"/>
</dbReference>
<comment type="subunit">
    <text evidence="6">Homodimer.</text>
</comment>
<keyword evidence="4 6" id="KW-0408">Iron</keyword>
<evidence type="ECO:0000313" key="8">
    <source>
        <dbReference type="Proteomes" id="UP000253032"/>
    </source>
</evidence>
<dbReference type="PANTHER" id="PTHR42961">
    <property type="entry name" value="IRON-SULFUR PROTEIN NUBPL"/>
    <property type="match status" value="1"/>
</dbReference>
<keyword evidence="3 6" id="KW-0067">ATP-binding</keyword>
<dbReference type="InterPro" id="IPR044304">
    <property type="entry name" value="NUBPL-like"/>
</dbReference>
<evidence type="ECO:0000256" key="4">
    <source>
        <dbReference type="ARBA" id="ARBA00023004"/>
    </source>
</evidence>
<keyword evidence="1 6" id="KW-0479">Metal-binding</keyword>
<accession>A0A368BQZ0</accession>
<dbReference type="Pfam" id="PF10609">
    <property type="entry name" value="ParA"/>
    <property type="match status" value="1"/>
</dbReference>
<protein>
    <recommendedName>
        <fullName evidence="6">Iron-sulfur cluster carrier protein</fullName>
    </recommendedName>
</protein>
<dbReference type="GO" id="GO:0140663">
    <property type="term" value="F:ATP-dependent FeS chaperone activity"/>
    <property type="evidence" value="ECO:0007669"/>
    <property type="project" value="InterPro"/>
</dbReference>
<name>A0A368BQZ0_9GAMM</name>
<sequence length="238" mass="26300">MGIKQIIAIASAKGGVGKSTVCANLALHFSKSFNVGILDADIYGPNQHILFDLLNEKPEVQMLDGKKTFIPVKIGNISINSMGFILDSDKAAMWRGPMLSGAIKQLKDLTQWGDLDYLFIDMPPGTGDAYLTIAKDIKPNFAILVTSMSILAVNDTIKSKVMFDRLKIPLLGLIDNMSYSICPHTDERINEFDLINLQQEIGLDVLGSIPRDKDLTNFNSKKIHPSFQSIYNNVLNLL</sequence>
<dbReference type="GO" id="GO:0005524">
    <property type="term" value="F:ATP binding"/>
    <property type="evidence" value="ECO:0007669"/>
    <property type="project" value="UniProtKB-UniRule"/>
</dbReference>
<evidence type="ECO:0000256" key="2">
    <source>
        <dbReference type="ARBA" id="ARBA00022741"/>
    </source>
</evidence>
<feature type="binding site" evidence="6">
    <location>
        <begin position="12"/>
        <end position="19"/>
    </location>
    <ligand>
        <name>ATP</name>
        <dbReference type="ChEBI" id="CHEBI:30616"/>
    </ligand>
</feature>
<dbReference type="GO" id="GO:0016887">
    <property type="term" value="F:ATP hydrolysis activity"/>
    <property type="evidence" value="ECO:0007669"/>
    <property type="project" value="UniProtKB-UniRule"/>
</dbReference>
<dbReference type="SUPFAM" id="SSF52540">
    <property type="entry name" value="P-loop containing nucleoside triphosphate hydrolases"/>
    <property type="match status" value="1"/>
</dbReference>
<dbReference type="GO" id="GO:0046872">
    <property type="term" value="F:metal ion binding"/>
    <property type="evidence" value="ECO:0007669"/>
    <property type="project" value="UniProtKB-KW"/>
</dbReference>
<dbReference type="GO" id="GO:0051539">
    <property type="term" value="F:4 iron, 4 sulfur cluster binding"/>
    <property type="evidence" value="ECO:0007669"/>
    <property type="project" value="TreeGrafter"/>
</dbReference>
<dbReference type="InterPro" id="IPR027417">
    <property type="entry name" value="P-loop_NTPase"/>
</dbReference>
<evidence type="ECO:0000256" key="6">
    <source>
        <dbReference type="HAMAP-Rule" id="MF_02040"/>
    </source>
</evidence>
<gene>
    <name evidence="7" type="ORF">DBW98_00220</name>
</gene>
<dbReference type="Gene3D" id="3.40.50.300">
    <property type="entry name" value="P-loop containing nucleotide triphosphate hydrolases"/>
    <property type="match status" value="1"/>
</dbReference>
<dbReference type="HAMAP" id="MF_02040">
    <property type="entry name" value="Mrp_NBP35"/>
    <property type="match status" value="1"/>
</dbReference>
<keyword evidence="2 6" id="KW-0547">Nucleotide-binding</keyword>
<keyword evidence="5 6" id="KW-0411">Iron-sulfur</keyword>
<evidence type="ECO:0000313" key="7">
    <source>
        <dbReference type="EMBL" id="RCL39661.1"/>
    </source>
</evidence>
<dbReference type="InterPro" id="IPR033756">
    <property type="entry name" value="YlxH/NBP35"/>
</dbReference>
<comment type="caution">
    <text evidence="7">The sequence shown here is derived from an EMBL/GenBank/DDBJ whole genome shotgun (WGS) entry which is preliminary data.</text>
</comment>
<evidence type="ECO:0000256" key="1">
    <source>
        <dbReference type="ARBA" id="ARBA00022723"/>
    </source>
</evidence>
<evidence type="ECO:0000256" key="5">
    <source>
        <dbReference type="ARBA" id="ARBA00023014"/>
    </source>
</evidence>